<reference evidence="2 3" key="1">
    <citation type="submission" date="2020-01" db="EMBL/GenBank/DDBJ databases">
        <title>The draft genome sequence of Corallococcus exiguus DSM 14696.</title>
        <authorList>
            <person name="Zhang X."/>
            <person name="Zhu H."/>
        </authorList>
    </citation>
    <scope>NUCLEOTIDE SEQUENCE [LARGE SCALE GENOMIC DNA]</scope>
    <source>
        <strain evidence="2 3">DSM 14696</strain>
    </source>
</reference>
<proteinExistence type="predicted"/>
<gene>
    <name evidence="2" type="ORF">GTZ93_35970</name>
</gene>
<dbReference type="AlphaFoldDB" id="A0A7X4YGX4"/>
<name>A0A7X4YGX4_9BACT</name>
<feature type="region of interest" description="Disordered" evidence="1">
    <location>
        <begin position="305"/>
        <end position="368"/>
    </location>
</feature>
<dbReference type="EMBL" id="JAAAPK010000013">
    <property type="protein sequence ID" value="NBC45213.1"/>
    <property type="molecule type" value="Genomic_DNA"/>
</dbReference>
<organism evidence="2 3">
    <name type="scientific">Corallococcus exiguus</name>
    <dbReference type="NCBI Taxonomy" id="83462"/>
    <lineage>
        <taxon>Bacteria</taxon>
        <taxon>Pseudomonadati</taxon>
        <taxon>Myxococcota</taxon>
        <taxon>Myxococcia</taxon>
        <taxon>Myxococcales</taxon>
        <taxon>Cystobacterineae</taxon>
        <taxon>Myxococcaceae</taxon>
        <taxon>Corallococcus</taxon>
    </lineage>
</organism>
<evidence type="ECO:0000313" key="3">
    <source>
        <dbReference type="Proteomes" id="UP000537825"/>
    </source>
</evidence>
<evidence type="ECO:0008006" key="4">
    <source>
        <dbReference type="Google" id="ProtNLM"/>
    </source>
</evidence>
<dbReference type="Proteomes" id="UP000537825">
    <property type="component" value="Unassembled WGS sequence"/>
</dbReference>
<dbReference type="RefSeq" id="WP_139922358.1">
    <property type="nucleotide sequence ID" value="NZ_CBCSLE010000246.1"/>
</dbReference>
<protein>
    <recommendedName>
        <fullName evidence="4">Lipoprotein</fullName>
    </recommendedName>
</protein>
<feature type="compositionally biased region" description="Acidic residues" evidence="1">
    <location>
        <begin position="358"/>
        <end position="368"/>
    </location>
</feature>
<sequence>MMRSDWPVRILCVLLLCGAVVSGCKKEQPQASAPVDAGVVAMAQAGVPEPKPVAKVAKPLKFSGVTLKRDPHFVNVTYTLTNPGTAQGRGESCLALLDEMGFVTYERNLGSITVKGGTDDVFNDNISLPEENWDSVLTVLLYTVRGSRCEGADFQAASEPLRLRATGEPASADAPAPRRPGRLEPGEMELSGVKLWQGGEGDEYQLRYTLKNVSRRRINAQVCVQGYAEDEDVSEDRASVLADDLSMHSLAAGATKTFTERVELADSQRWDEVVALDVFLDARGCESKPEKAPVRLRFDKLAALKASDEDGSQLGESDADDPDEEAEESTAEPAEEETGMDESDAYDPEVEFPQPPPEPDDASEETAD</sequence>
<keyword evidence="3" id="KW-1185">Reference proteome</keyword>
<comment type="caution">
    <text evidence="2">The sequence shown here is derived from an EMBL/GenBank/DDBJ whole genome shotgun (WGS) entry which is preliminary data.</text>
</comment>
<evidence type="ECO:0000313" key="2">
    <source>
        <dbReference type="EMBL" id="NBC45213.1"/>
    </source>
</evidence>
<evidence type="ECO:0000256" key="1">
    <source>
        <dbReference type="SAM" id="MobiDB-lite"/>
    </source>
</evidence>
<accession>A0A7X4YGX4</accession>
<feature type="region of interest" description="Disordered" evidence="1">
    <location>
        <begin position="160"/>
        <end position="186"/>
    </location>
</feature>
<feature type="compositionally biased region" description="Acidic residues" evidence="1">
    <location>
        <begin position="317"/>
        <end position="350"/>
    </location>
</feature>
<dbReference type="PROSITE" id="PS51257">
    <property type="entry name" value="PROKAR_LIPOPROTEIN"/>
    <property type="match status" value="1"/>
</dbReference>